<evidence type="ECO:0000256" key="3">
    <source>
        <dbReference type="PROSITE-ProRule" id="PRU00529"/>
    </source>
</evidence>
<dbReference type="PROSITE" id="PS00092">
    <property type="entry name" value="N6_MTASE"/>
    <property type="match status" value="1"/>
</dbReference>
<evidence type="ECO:0000313" key="5">
    <source>
        <dbReference type="EMBL" id="QIB27999.1"/>
    </source>
</evidence>
<evidence type="ECO:0000259" key="4">
    <source>
        <dbReference type="PROSITE" id="PS51165"/>
    </source>
</evidence>
<dbReference type="GO" id="GO:0003723">
    <property type="term" value="F:RNA binding"/>
    <property type="evidence" value="ECO:0007669"/>
    <property type="project" value="UniProtKB-UniRule"/>
</dbReference>
<dbReference type="PANTHER" id="PTHR47313">
    <property type="entry name" value="RIBOSOMAL RNA LARGE SUBUNIT METHYLTRANSFERASE K/L"/>
    <property type="match status" value="1"/>
</dbReference>
<dbReference type="PANTHER" id="PTHR47313:SF1">
    <property type="entry name" value="RIBOSOMAL RNA LARGE SUBUNIT METHYLTRANSFERASE K_L"/>
    <property type="match status" value="1"/>
</dbReference>
<dbReference type="InterPro" id="IPR054170">
    <property type="entry name" value="RlmL_1st"/>
</dbReference>
<dbReference type="InterPro" id="IPR000241">
    <property type="entry name" value="RlmKL-like_Mtase"/>
</dbReference>
<dbReference type="EMBL" id="CP048617">
    <property type="protein sequence ID" value="QIB27999.1"/>
    <property type="molecule type" value="Genomic_DNA"/>
</dbReference>
<dbReference type="GO" id="GO:0070043">
    <property type="term" value="F:rRNA (guanine-N7-)-methyltransferase activity"/>
    <property type="evidence" value="ECO:0007669"/>
    <property type="project" value="TreeGrafter"/>
</dbReference>
<accession>A0A6P1YF63</accession>
<feature type="domain" description="THUMP" evidence="4">
    <location>
        <begin position="45"/>
        <end position="155"/>
    </location>
</feature>
<dbReference type="CDD" id="cd02440">
    <property type="entry name" value="AdoMet_MTases"/>
    <property type="match status" value="1"/>
</dbReference>
<dbReference type="AlphaFoldDB" id="A0A6P1YF63"/>
<sequence length="379" mass="43108">MSKIELIATTTFGLESVVKREVQNLGYTDIKVENGKVMFTADESAIPKANLWIRSADRILLKMGEFKALTFEELFEKTKALPWEEWITEDGEFTVTGKSVKSKLFSVSDCQAIVKKAVVEKLKTKYKTEWFKETGPKFTIQVSLLKDIATLTIDTSGDGLHKRGYRVNQVEAPLKETLAAALIQLSYWNYDRILLDPFCGSGTIPIEAAMIGKNIAPGLQRSFVSEQWPRIGKKLWKDARVEALKSIKQDVKLNILASDINRKAIEIAKENAFEAGVDDCISFNVINAAEINIKDRYGVIICNPPYGERLGEENEVNKLYRKLGKTFSKLDTWSIYVLTSNEKFEKLFGRKADKKRKLYNGRIKVDYYQFYGPKPPKNE</sequence>
<dbReference type="CDD" id="cd11715">
    <property type="entry name" value="THUMP_AdoMetMT"/>
    <property type="match status" value="1"/>
</dbReference>
<dbReference type="InterPro" id="IPR004114">
    <property type="entry name" value="THUMP_dom"/>
</dbReference>
<dbReference type="InterPro" id="IPR029063">
    <property type="entry name" value="SAM-dependent_MTases_sf"/>
</dbReference>
<keyword evidence="3" id="KW-0694">RNA-binding</keyword>
<dbReference type="PROSITE" id="PS51165">
    <property type="entry name" value="THUMP"/>
    <property type="match status" value="1"/>
</dbReference>
<evidence type="ECO:0000256" key="1">
    <source>
        <dbReference type="ARBA" id="ARBA00022603"/>
    </source>
</evidence>
<dbReference type="Proteomes" id="UP000464452">
    <property type="component" value="Chromosome"/>
</dbReference>
<organism evidence="5 6">
    <name type="scientific">Caloranaerobacter azorensis</name>
    <dbReference type="NCBI Taxonomy" id="116090"/>
    <lineage>
        <taxon>Bacteria</taxon>
        <taxon>Bacillati</taxon>
        <taxon>Bacillota</taxon>
        <taxon>Tissierellia</taxon>
        <taxon>Tissierellales</taxon>
        <taxon>Thermohalobacteraceae</taxon>
        <taxon>Caloranaerobacter</taxon>
    </lineage>
</organism>
<dbReference type="KEGG" id="cazo:G3A45_12375"/>
<dbReference type="RefSeq" id="WP_163235922.1">
    <property type="nucleotide sequence ID" value="NZ_CP048617.1"/>
</dbReference>
<gene>
    <name evidence="5" type="ORF">G3A45_12375</name>
</gene>
<dbReference type="PROSITE" id="PS01261">
    <property type="entry name" value="UPF0020"/>
    <property type="match status" value="1"/>
</dbReference>
<proteinExistence type="predicted"/>
<evidence type="ECO:0000256" key="2">
    <source>
        <dbReference type="ARBA" id="ARBA00022679"/>
    </source>
</evidence>
<reference evidence="5 6" key="1">
    <citation type="submission" date="2020-02" db="EMBL/GenBank/DDBJ databases">
        <title>Thermophilic hydrogen producing bacteria, Caloranaerobacter azorensis.</title>
        <authorList>
            <person name="Baek K."/>
        </authorList>
    </citation>
    <scope>NUCLEOTIDE SEQUENCE [LARGE SCALE GENOMIC DNA]</scope>
    <source>
        <strain evidence="5 6">T3-1</strain>
    </source>
</reference>
<name>A0A6P1YF63_9FIRM</name>
<dbReference type="Pfam" id="PF01170">
    <property type="entry name" value="UPF0020"/>
    <property type="match status" value="1"/>
</dbReference>
<dbReference type="Pfam" id="PF02926">
    <property type="entry name" value="THUMP"/>
    <property type="match status" value="1"/>
</dbReference>
<dbReference type="Gene3D" id="3.30.2130.30">
    <property type="match status" value="1"/>
</dbReference>
<dbReference type="SUPFAM" id="SSF53335">
    <property type="entry name" value="S-adenosyl-L-methionine-dependent methyltransferases"/>
    <property type="match status" value="1"/>
</dbReference>
<evidence type="ECO:0000313" key="6">
    <source>
        <dbReference type="Proteomes" id="UP000464452"/>
    </source>
</evidence>
<dbReference type="InterPro" id="IPR053943">
    <property type="entry name" value="RlmKL-like_Mtase_CS"/>
</dbReference>
<dbReference type="InterPro" id="IPR002052">
    <property type="entry name" value="DNA_methylase_N6_adenine_CS"/>
</dbReference>
<dbReference type="SMART" id="SM00981">
    <property type="entry name" value="THUMP"/>
    <property type="match status" value="1"/>
</dbReference>
<keyword evidence="1 5" id="KW-0489">Methyltransferase</keyword>
<dbReference type="Pfam" id="PF22020">
    <property type="entry name" value="RlmL_1st"/>
    <property type="match status" value="1"/>
</dbReference>
<keyword evidence="2 5" id="KW-0808">Transferase</keyword>
<dbReference type="GO" id="GO:0008990">
    <property type="term" value="F:rRNA (guanine-N2-)-methyltransferase activity"/>
    <property type="evidence" value="ECO:0007669"/>
    <property type="project" value="TreeGrafter"/>
</dbReference>
<dbReference type="Gene3D" id="3.40.50.150">
    <property type="entry name" value="Vaccinia Virus protein VP39"/>
    <property type="match status" value="1"/>
</dbReference>
<protein>
    <submittedName>
        <fullName evidence="5">Class I SAM-dependent RNA methyltransferase</fullName>
    </submittedName>
</protein>